<dbReference type="Proteomes" id="UP000515744">
    <property type="component" value="Chromosome"/>
</dbReference>
<gene>
    <name evidence="1" type="ORF">HC358_00605</name>
</gene>
<reference evidence="2" key="1">
    <citation type="journal article" date="2020" name="Mol. Biol.">
        <title>Life and death of selfish genes: comparative genomics reveals the dynamic evolution of cytoplasmic incompatibility.</title>
        <authorList>
            <person name="Martinez J."/>
            <person name="Klasson L."/>
            <person name="Welch J."/>
            <person name="Jiggins F.M."/>
        </authorList>
    </citation>
    <scope>NUCLEOTIDE SEQUENCE [LARGE SCALE GENOMIC DNA]</scope>
</reference>
<proteinExistence type="predicted"/>
<dbReference type="AlphaFoldDB" id="A0A7G5C8X6"/>
<name>A0A7G5C8X6_WOLPI</name>
<dbReference type="RefSeq" id="WP_182159022.1">
    <property type="nucleotide sequence ID" value="NZ_CP050531.1"/>
</dbReference>
<organism evidence="1 2">
    <name type="scientific">Wolbachia pipientis</name>
    <dbReference type="NCBI Taxonomy" id="955"/>
    <lineage>
        <taxon>Bacteria</taxon>
        <taxon>Pseudomonadati</taxon>
        <taxon>Pseudomonadota</taxon>
        <taxon>Alphaproteobacteria</taxon>
        <taxon>Rickettsiales</taxon>
        <taxon>Anaplasmataceae</taxon>
        <taxon>Wolbachieae</taxon>
        <taxon>Wolbachia</taxon>
    </lineage>
</organism>
<evidence type="ECO:0000313" key="1">
    <source>
        <dbReference type="EMBL" id="QMV45660.1"/>
    </source>
</evidence>
<dbReference type="EMBL" id="CP050531">
    <property type="protein sequence ID" value="QMV45660.1"/>
    <property type="molecule type" value="Genomic_DNA"/>
</dbReference>
<reference evidence="1 2" key="2">
    <citation type="journal article" date="2020" name="Mol. Biol. Evol.">
        <title>Life and death of selfish genes: comparative genomics reveals the dynamic evolution of cytoplasmic incompatibility.</title>
        <authorList>
            <person name="Martinez J."/>
            <person name="Klasson L."/>
            <person name="Welch J."/>
            <person name="Jiggins F.M."/>
        </authorList>
    </citation>
    <scope>NUCLEOTIDE SEQUENCE [LARGE SCALE GENOMIC DNA]</scope>
    <source>
        <strain evidence="1">WStv</strain>
    </source>
</reference>
<accession>A0A7G5C8X6</accession>
<evidence type="ECO:0000313" key="2">
    <source>
        <dbReference type="Proteomes" id="UP000515744"/>
    </source>
</evidence>
<protein>
    <submittedName>
        <fullName evidence="1">Uncharacterized protein</fullName>
    </submittedName>
</protein>
<sequence>MTGREGYWDDKEIGTGMTRKEHWNDIIGALGRNRHKVKLDCILSVKKKSYFRKFLQG</sequence>